<accession>A0A4U3MP06</accession>
<sequence>MALRWAEQARSLLDLAGRSHPRLATATDPLRSHFAVYRCYLHNVRGLANRLHGRYEEAVMDYWAAARLYRDIGAVNLEAMTLAHIIPIFPGVDPRWPVAGRTLPLAEADAALLRATRDERVHPQLRRAIAVSTALLRATYGDLRSAEELLRRGAAIPLGQRKQR</sequence>
<protein>
    <recommendedName>
        <fullName evidence="3">Tetratricopeptide repeat protein</fullName>
    </recommendedName>
</protein>
<organism evidence="1 2">
    <name type="scientific">Herbidospora galbida</name>
    <dbReference type="NCBI Taxonomy" id="2575442"/>
    <lineage>
        <taxon>Bacteria</taxon>
        <taxon>Bacillati</taxon>
        <taxon>Actinomycetota</taxon>
        <taxon>Actinomycetes</taxon>
        <taxon>Streptosporangiales</taxon>
        <taxon>Streptosporangiaceae</taxon>
        <taxon>Herbidospora</taxon>
    </lineage>
</organism>
<reference evidence="1 2" key="1">
    <citation type="submission" date="2019-04" db="EMBL/GenBank/DDBJ databases">
        <title>Herbidospora sp. NEAU-GS14.nov., a novel actinomycete isolated from soil.</title>
        <authorList>
            <person name="Han L."/>
        </authorList>
    </citation>
    <scope>NUCLEOTIDE SEQUENCE [LARGE SCALE GENOMIC DNA]</scope>
    <source>
        <strain evidence="1 2">NEAU-GS14</strain>
    </source>
</reference>
<dbReference type="AlphaFoldDB" id="A0A4U3MP06"/>
<dbReference type="RefSeq" id="WP_137245008.1">
    <property type="nucleotide sequence ID" value="NZ_SZQA01000001.1"/>
</dbReference>
<comment type="caution">
    <text evidence="1">The sequence shown here is derived from an EMBL/GenBank/DDBJ whole genome shotgun (WGS) entry which is preliminary data.</text>
</comment>
<proteinExistence type="predicted"/>
<evidence type="ECO:0008006" key="3">
    <source>
        <dbReference type="Google" id="ProtNLM"/>
    </source>
</evidence>
<evidence type="ECO:0000313" key="1">
    <source>
        <dbReference type="EMBL" id="TKK91311.1"/>
    </source>
</evidence>
<dbReference type="Proteomes" id="UP000308705">
    <property type="component" value="Unassembled WGS sequence"/>
</dbReference>
<gene>
    <name evidence="1" type="ORF">FDA94_00400</name>
</gene>
<name>A0A4U3MP06_9ACTN</name>
<keyword evidence="2" id="KW-1185">Reference proteome</keyword>
<evidence type="ECO:0000313" key="2">
    <source>
        <dbReference type="Proteomes" id="UP000308705"/>
    </source>
</evidence>
<dbReference type="EMBL" id="SZQA01000001">
    <property type="protein sequence ID" value="TKK91311.1"/>
    <property type="molecule type" value="Genomic_DNA"/>
</dbReference>